<organism evidence="1 2">
    <name type="scientific">Trueperella pyogenes</name>
    <dbReference type="NCBI Taxonomy" id="1661"/>
    <lineage>
        <taxon>Bacteria</taxon>
        <taxon>Bacillati</taxon>
        <taxon>Actinomycetota</taxon>
        <taxon>Actinomycetes</taxon>
        <taxon>Actinomycetales</taxon>
        <taxon>Actinomycetaceae</taxon>
        <taxon>Trueperella</taxon>
    </lineage>
</organism>
<name>A0A3Q9GI68_9ACTO</name>
<sequence length="146" mass="15119">MDTNDAPKARLAEHLHELDPFSAALHRDAAPLLGHAMLDLLEEAGLGPEDIDAVGGVGPLALAISTGILHAAASRGQYLDAFSIEGGAIAGPTIVGRRVVIVDYWDAQGAAERAKMEGADVRGMAVVVGESGLRLYAPSDVAREAQ</sequence>
<dbReference type="EMBL" id="CP033905">
    <property type="protein sequence ID" value="AZR07333.1"/>
    <property type="molecule type" value="Genomic_DNA"/>
</dbReference>
<dbReference type="Proteomes" id="UP000275951">
    <property type="component" value="Chromosome"/>
</dbReference>
<gene>
    <name evidence="1" type="ORF">EBQ10_08565</name>
</gene>
<dbReference type="RefSeq" id="WP_108726259.1">
    <property type="nucleotide sequence ID" value="NZ_CP029001.1"/>
</dbReference>
<evidence type="ECO:0008006" key="3">
    <source>
        <dbReference type="Google" id="ProtNLM"/>
    </source>
</evidence>
<protein>
    <recommendedName>
        <fullName evidence="3">Orotate phosphoribosyltransferase</fullName>
    </recommendedName>
</protein>
<evidence type="ECO:0000313" key="2">
    <source>
        <dbReference type="Proteomes" id="UP000275951"/>
    </source>
</evidence>
<evidence type="ECO:0000313" key="1">
    <source>
        <dbReference type="EMBL" id="AZR07333.1"/>
    </source>
</evidence>
<reference evidence="1 2" key="1">
    <citation type="submission" date="2018-11" db="EMBL/GenBank/DDBJ databases">
        <title>Multidrug-resistant genes are associated with an 42-kb island TGI1 carrying a complex class 1 integron in a Trueperella pyogenes.</title>
        <authorList>
            <person name="Dong W."/>
        </authorList>
    </citation>
    <scope>NUCLEOTIDE SEQUENCE [LARGE SCALE GENOMIC DNA]</scope>
    <source>
        <strain evidence="1 2">TP4</strain>
    </source>
</reference>
<accession>A0A3Q9GI68</accession>
<dbReference type="AlphaFoldDB" id="A0A3Q9GI68"/>
<proteinExistence type="predicted"/>